<dbReference type="AlphaFoldDB" id="A0A4Z2GZA3"/>
<comment type="caution">
    <text evidence="2">The sequence shown here is derived from an EMBL/GenBank/DDBJ whole genome shotgun (WGS) entry which is preliminary data.</text>
</comment>
<reference evidence="2 3" key="1">
    <citation type="submission" date="2019-03" db="EMBL/GenBank/DDBJ databases">
        <title>First draft genome of Liparis tanakae, snailfish: a comprehensive survey of snailfish specific genes.</title>
        <authorList>
            <person name="Kim W."/>
            <person name="Song I."/>
            <person name="Jeong J.-H."/>
            <person name="Kim D."/>
            <person name="Kim S."/>
            <person name="Ryu S."/>
            <person name="Song J.Y."/>
            <person name="Lee S.K."/>
        </authorList>
    </citation>
    <scope>NUCLEOTIDE SEQUENCE [LARGE SCALE GENOMIC DNA]</scope>
    <source>
        <tissue evidence="2">Muscle</tissue>
    </source>
</reference>
<dbReference type="EMBL" id="SRLO01000375">
    <property type="protein sequence ID" value="TNN58580.1"/>
    <property type="molecule type" value="Genomic_DNA"/>
</dbReference>
<organism evidence="2 3">
    <name type="scientific">Liparis tanakae</name>
    <name type="common">Tanaka's snailfish</name>
    <dbReference type="NCBI Taxonomy" id="230148"/>
    <lineage>
        <taxon>Eukaryota</taxon>
        <taxon>Metazoa</taxon>
        <taxon>Chordata</taxon>
        <taxon>Craniata</taxon>
        <taxon>Vertebrata</taxon>
        <taxon>Euteleostomi</taxon>
        <taxon>Actinopterygii</taxon>
        <taxon>Neopterygii</taxon>
        <taxon>Teleostei</taxon>
        <taxon>Neoteleostei</taxon>
        <taxon>Acanthomorphata</taxon>
        <taxon>Eupercaria</taxon>
        <taxon>Perciformes</taxon>
        <taxon>Cottioidei</taxon>
        <taxon>Cottales</taxon>
        <taxon>Liparidae</taxon>
        <taxon>Liparis</taxon>
    </lineage>
</organism>
<dbReference type="Proteomes" id="UP000314294">
    <property type="component" value="Unassembled WGS sequence"/>
</dbReference>
<proteinExistence type="predicted"/>
<protein>
    <submittedName>
        <fullName evidence="2">Uncharacterized protein</fullName>
    </submittedName>
</protein>
<evidence type="ECO:0000313" key="2">
    <source>
        <dbReference type="EMBL" id="TNN58580.1"/>
    </source>
</evidence>
<feature type="region of interest" description="Disordered" evidence="1">
    <location>
        <begin position="1"/>
        <end position="59"/>
    </location>
</feature>
<accession>A0A4Z2GZA3</accession>
<evidence type="ECO:0000256" key="1">
    <source>
        <dbReference type="SAM" id="MobiDB-lite"/>
    </source>
</evidence>
<feature type="compositionally biased region" description="Basic and acidic residues" evidence="1">
    <location>
        <begin position="1"/>
        <end position="15"/>
    </location>
</feature>
<feature type="compositionally biased region" description="Basic and acidic residues" evidence="1">
    <location>
        <begin position="50"/>
        <end position="59"/>
    </location>
</feature>
<sequence length="59" mass="6489">MVKETSGDRRPDGGKRLACLNPAPRHMKGPRAEELPPQTSSVTQAHVRRAAPDGDRRVM</sequence>
<name>A0A4Z2GZA3_9TELE</name>
<keyword evidence="3" id="KW-1185">Reference proteome</keyword>
<gene>
    <name evidence="2" type="ORF">EYF80_031200</name>
</gene>
<evidence type="ECO:0000313" key="3">
    <source>
        <dbReference type="Proteomes" id="UP000314294"/>
    </source>
</evidence>